<protein>
    <submittedName>
        <fullName evidence="1">Uncharacterized protein</fullName>
    </submittedName>
</protein>
<comment type="caution">
    <text evidence="1">The sequence shown here is derived from an EMBL/GenBank/DDBJ whole genome shotgun (WGS) entry which is preliminary data.</text>
</comment>
<proteinExistence type="predicted"/>
<name>A0A812KNV2_9DINO</name>
<gene>
    <name evidence="1" type="ORF">SNEC2469_LOCUS3287</name>
</gene>
<organism evidence="1 2">
    <name type="scientific">Symbiodinium necroappetens</name>
    <dbReference type="NCBI Taxonomy" id="1628268"/>
    <lineage>
        <taxon>Eukaryota</taxon>
        <taxon>Sar</taxon>
        <taxon>Alveolata</taxon>
        <taxon>Dinophyceae</taxon>
        <taxon>Suessiales</taxon>
        <taxon>Symbiodiniaceae</taxon>
        <taxon>Symbiodinium</taxon>
    </lineage>
</organism>
<evidence type="ECO:0000313" key="1">
    <source>
        <dbReference type="EMBL" id="CAE7227353.1"/>
    </source>
</evidence>
<dbReference type="AlphaFoldDB" id="A0A812KNV2"/>
<dbReference type="EMBL" id="CAJNJA010007664">
    <property type="protein sequence ID" value="CAE7227353.1"/>
    <property type="molecule type" value="Genomic_DNA"/>
</dbReference>
<evidence type="ECO:0000313" key="2">
    <source>
        <dbReference type="Proteomes" id="UP000601435"/>
    </source>
</evidence>
<accession>A0A812KNV2</accession>
<reference evidence="1" key="1">
    <citation type="submission" date="2021-02" db="EMBL/GenBank/DDBJ databases">
        <authorList>
            <person name="Dougan E. K."/>
            <person name="Rhodes N."/>
            <person name="Thang M."/>
            <person name="Chan C."/>
        </authorList>
    </citation>
    <scope>NUCLEOTIDE SEQUENCE</scope>
</reference>
<keyword evidence="2" id="KW-1185">Reference proteome</keyword>
<dbReference type="Proteomes" id="UP000601435">
    <property type="component" value="Unassembled WGS sequence"/>
</dbReference>
<sequence length="99" mass="11293">MSGKADKKGKAAVHFCKAACVMERFIAEAGTTRNRPQPENRAVLDPLKPDLNAWLQKYMKSDFLRKHPDLQDLQLILRRQLMTKNAVTTRRQLQDVSSG</sequence>
<dbReference type="OrthoDB" id="10410388at2759"/>